<proteinExistence type="predicted"/>
<dbReference type="Pfam" id="PF13455">
    <property type="entry name" value="MUG113"/>
    <property type="match status" value="1"/>
</dbReference>
<feature type="region of interest" description="Disordered" evidence="2">
    <location>
        <begin position="235"/>
        <end position="261"/>
    </location>
</feature>
<evidence type="ECO:0000256" key="3">
    <source>
        <dbReference type="SAM" id="Phobius"/>
    </source>
</evidence>
<keyword evidence="3" id="KW-0812">Transmembrane</keyword>
<evidence type="ECO:0000259" key="4">
    <source>
        <dbReference type="SMART" id="SM00974"/>
    </source>
</evidence>
<keyword evidence="3" id="KW-0472">Membrane</keyword>
<name>A0A848J309_9BACT</name>
<dbReference type="Proteomes" id="UP000559010">
    <property type="component" value="Unassembled WGS sequence"/>
</dbReference>
<keyword evidence="3" id="KW-1133">Transmembrane helix</keyword>
<evidence type="ECO:0000256" key="1">
    <source>
        <dbReference type="SAM" id="Coils"/>
    </source>
</evidence>
<feature type="domain" description="Bacteriophage T5 Orf172 DNA-binding" evidence="4">
    <location>
        <begin position="325"/>
        <end position="408"/>
    </location>
</feature>
<sequence>MEYAILILVCIGLSVGLFFTLKGLFAKNKENKRLKEDFKPIIDLEKEIKNKTDELERLKKEAHELSDKFVSAKEILSNLESEIKIYQDDLELLDFGVYKPHFDFDTSEKYKNALLENKERQKELIKSEIAAVCNTNWTVGNSQKQGEMMTKRAIKLTLRAFNGECDSLITKVKWNNAEQSEQRILKAFDAINKLNKSNDINITQEYLDLKIEELRISHELEEKKYEEKEEQRQIREQMREEEKAQRELEKAQKDAEAEEKRYEKALAQAQKELEKAQGDELEKLNAKILKLQDDLKTAQESKERAISRAQLTKSGHVYVISNIGSFGNNVYKIGMTRRLEPLDRVKELGDASVPFQFDVHAMIYSENAPELENALHKEFGEKRVNMINNRKEYFNVSLNEIEIATKKISDAEIEFTQKAEAQEYRESLALLKKLNNEMNEIGKEKVADKYPATLF</sequence>
<dbReference type="Pfam" id="PF13250">
    <property type="entry name" value="SNIPE"/>
    <property type="match status" value="1"/>
</dbReference>
<comment type="caution">
    <text evidence="5">The sequence shown here is derived from an EMBL/GenBank/DDBJ whole genome shotgun (WGS) entry which is preliminary data.</text>
</comment>
<reference evidence="5 6" key="1">
    <citation type="submission" date="2020-04" db="EMBL/GenBank/DDBJ databases">
        <title>Flammeovirgaceae bacterium KN852 isolated from deep sea.</title>
        <authorList>
            <person name="Zhang D.-C."/>
        </authorList>
    </citation>
    <scope>NUCLEOTIDE SEQUENCE [LARGE SCALE GENOMIC DNA]</scope>
    <source>
        <strain evidence="5 6">KN852</strain>
    </source>
</reference>
<dbReference type="RefSeq" id="WP_169681350.1">
    <property type="nucleotide sequence ID" value="NZ_JABBNU010000006.1"/>
</dbReference>
<evidence type="ECO:0000256" key="2">
    <source>
        <dbReference type="SAM" id="MobiDB-lite"/>
    </source>
</evidence>
<organism evidence="5 6">
    <name type="scientific">Marinigracilibium pacificum</name>
    <dbReference type="NCBI Taxonomy" id="2729599"/>
    <lineage>
        <taxon>Bacteria</taxon>
        <taxon>Pseudomonadati</taxon>
        <taxon>Bacteroidota</taxon>
        <taxon>Cytophagia</taxon>
        <taxon>Cytophagales</taxon>
        <taxon>Flammeovirgaceae</taxon>
        <taxon>Marinigracilibium</taxon>
    </lineage>
</organism>
<dbReference type="InterPro" id="IPR025280">
    <property type="entry name" value="SNIPE"/>
</dbReference>
<protein>
    <submittedName>
        <fullName evidence="5">DUF4041 domain-containing protein</fullName>
    </submittedName>
</protein>
<evidence type="ECO:0000313" key="6">
    <source>
        <dbReference type="Proteomes" id="UP000559010"/>
    </source>
</evidence>
<dbReference type="AlphaFoldDB" id="A0A848J309"/>
<feature type="transmembrane region" description="Helical" evidence="3">
    <location>
        <begin position="6"/>
        <end position="25"/>
    </location>
</feature>
<gene>
    <name evidence="5" type="ORF">HH304_10960</name>
</gene>
<accession>A0A848J309</accession>
<dbReference type="EMBL" id="JABBNU010000006">
    <property type="protein sequence ID" value="NMM48920.1"/>
    <property type="molecule type" value="Genomic_DNA"/>
</dbReference>
<dbReference type="SMART" id="SM00974">
    <property type="entry name" value="T5orf172"/>
    <property type="match status" value="1"/>
</dbReference>
<dbReference type="InterPro" id="IPR018306">
    <property type="entry name" value="Phage_T5_Orf172_DNA-bd"/>
</dbReference>
<keyword evidence="1" id="KW-0175">Coiled coil</keyword>
<feature type="coiled-coil region" evidence="1">
    <location>
        <begin position="41"/>
        <end position="89"/>
    </location>
</feature>
<keyword evidence="6" id="KW-1185">Reference proteome</keyword>
<evidence type="ECO:0000313" key="5">
    <source>
        <dbReference type="EMBL" id="NMM48920.1"/>
    </source>
</evidence>